<reference evidence="1" key="1">
    <citation type="journal article" date="2014" name="Front. Microbiol.">
        <title>High frequency of phylogenetically diverse reductive dehalogenase-homologous genes in deep subseafloor sedimentary metagenomes.</title>
        <authorList>
            <person name="Kawai M."/>
            <person name="Futagami T."/>
            <person name="Toyoda A."/>
            <person name="Takaki Y."/>
            <person name="Nishi S."/>
            <person name="Hori S."/>
            <person name="Arai W."/>
            <person name="Tsubouchi T."/>
            <person name="Morono Y."/>
            <person name="Uchiyama I."/>
            <person name="Ito T."/>
            <person name="Fujiyama A."/>
            <person name="Inagaki F."/>
            <person name="Takami H."/>
        </authorList>
    </citation>
    <scope>NUCLEOTIDE SEQUENCE</scope>
    <source>
        <strain evidence="1">Expedition CK06-06</strain>
    </source>
</reference>
<dbReference type="EMBL" id="BARW01038079">
    <property type="protein sequence ID" value="GAJ20300.1"/>
    <property type="molecule type" value="Genomic_DNA"/>
</dbReference>
<protein>
    <submittedName>
        <fullName evidence="1">Uncharacterized protein</fullName>
    </submittedName>
</protein>
<sequence length="50" mass="5921">MSRFNRGIVLFYDLDDRVEAFQSWDELVKLNPNFRTPTGQTIVQMMNGLR</sequence>
<evidence type="ECO:0000313" key="1">
    <source>
        <dbReference type="EMBL" id="GAJ20300.1"/>
    </source>
</evidence>
<comment type="caution">
    <text evidence="1">The sequence shown here is derived from an EMBL/GenBank/DDBJ whole genome shotgun (WGS) entry which is preliminary data.</text>
</comment>
<name>X1W0J2_9ZZZZ</name>
<gene>
    <name evidence="1" type="ORF">S12H4_58575</name>
</gene>
<accession>X1W0J2</accession>
<proteinExistence type="predicted"/>
<dbReference type="AlphaFoldDB" id="X1W0J2"/>
<organism evidence="1">
    <name type="scientific">marine sediment metagenome</name>
    <dbReference type="NCBI Taxonomy" id="412755"/>
    <lineage>
        <taxon>unclassified sequences</taxon>
        <taxon>metagenomes</taxon>
        <taxon>ecological metagenomes</taxon>
    </lineage>
</organism>